<dbReference type="Gene3D" id="1.25.40.10">
    <property type="entry name" value="Tetratricopeptide repeat domain"/>
    <property type="match status" value="1"/>
</dbReference>
<accession>S9V0Z6</accession>
<dbReference type="InterPro" id="IPR011990">
    <property type="entry name" value="TPR-like_helical_dom_sf"/>
</dbReference>
<dbReference type="Proteomes" id="UP000015354">
    <property type="component" value="Unassembled WGS sequence"/>
</dbReference>
<dbReference type="EMBL" id="ATMH01001428">
    <property type="protein sequence ID" value="EPY34674.1"/>
    <property type="molecule type" value="Genomic_DNA"/>
</dbReference>
<dbReference type="AlphaFoldDB" id="S9V0Z6"/>
<proteinExistence type="predicted"/>
<sequence>MLSFTRNLCCFARLATEAAAQFKEEVESWRSTAEADATAEAAPAPSPSALWIDDAAEAQQQQQAHVTSAAYRELHRPALTTSAMGLFGGEPGFEKAHRVWVDPDRPHMKHIYNQTALAKNLRYSRYGYFKRDMQLLDVDKLIRHARMLPTPNRVLTDFLYQRVPLPDRSCAALLRYQRDQLEMLDAWDRPASFGCAEEMFERMCVTNIPPVEVGVGTHAEMIRCCAVCGHWEKGWSVYFQRARELEEEDPLGEFVLDTDLLDAVLQLCVACERPQEGLAVVREVIARHLRPRPSILDRALLLVSIAAEQQQAAGTAPSPLDDEARLRAQELHTKQGTDLWALYDFYELRRTVKSVEAYARMCSLLDRPTLVLEGVSVSDAAHIPLSLGCYHWLLYAIRHVPNFGDYVMDVFAQLGPRGLSADYLLYTLAFGYCAEQRDGELALAVYQQHYTHADVNPTPELVLFFLQACARSADPTTAMLAAADVLVGRLEQIGSVEDRYAAIYDQYMELAAHVGAVATAYSKLKKLVGLGKGLTTRQLNSLLFAVSNAREDAGAAAPMVDEVIGLFRLMRIAANDDTIAALECCAAAAPLSAETVAFAEALLEQRAAAPEQTLGADAELPVQLVPPHRMRQLRTEWNLRPRDSVLRRYGQHTKPKPEVQVGSMLGSVVPFGRSPGEQHI</sequence>
<comment type="caution">
    <text evidence="1">The sequence shown here is derived from an EMBL/GenBank/DDBJ whole genome shotgun (WGS) entry which is preliminary data.</text>
</comment>
<organism evidence="1 2">
    <name type="scientific">Strigomonas culicis</name>
    <dbReference type="NCBI Taxonomy" id="28005"/>
    <lineage>
        <taxon>Eukaryota</taxon>
        <taxon>Discoba</taxon>
        <taxon>Euglenozoa</taxon>
        <taxon>Kinetoplastea</taxon>
        <taxon>Metakinetoplastina</taxon>
        <taxon>Trypanosomatida</taxon>
        <taxon>Trypanosomatidae</taxon>
        <taxon>Strigomonadinae</taxon>
        <taxon>Strigomonas</taxon>
    </lineage>
</organism>
<dbReference type="OrthoDB" id="275382at2759"/>
<evidence type="ECO:0000313" key="1">
    <source>
        <dbReference type="EMBL" id="EPY34674.1"/>
    </source>
</evidence>
<keyword evidence="2" id="KW-1185">Reference proteome</keyword>
<reference evidence="1 2" key="1">
    <citation type="journal article" date="2013" name="PLoS ONE">
        <title>Predicting the Proteins of Angomonas deanei, Strigomonas culicis and Their Respective Endosymbionts Reveals New Aspects of the Trypanosomatidae Family.</title>
        <authorList>
            <person name="Motta M.C."/>
            <person name="Martins A.C."/>
            <person name="de Souza S.S."/>
            <person name="Catta-Preta C.M."/>
            <person name="Silva R."/>
            <person name="Klein C.C."/>
            <person name="de Almeida L.G."/>
            <person name="de Lima Cunha O."/>
            <person name="Ciapina L.P."/>
            <person name="Brocchi M."/>
            <person name="Colabardini A.C."/>
            <person name="de Araujo Lima B."/>
            <person name="Machado C.R."/>
            <person name="de Almeida Soares C.M."/>
            <person name="Probst C.M."/>
            <person name="de Menezes C.B."/>
            <person name="Thompson C.E."/>
            <person name="Bartholomeu D.C."/>
            <person name="Gradia D.F."/>
            <person name="Pavoni D.P."/>
            <person name="Grisard E.C."/>
            <person name="Fantinatti-Garboggini F."/>
            <person name="Marchini F.K."/>
            <person name="Rodrigues-Luiz G.F."/>
            <person name="Wagner G."/>
            <person name="Goldman G.H."/>
            <person name="Fietto J.L."/>
            <person name="Elias M.C."/>
            <person name="Goldman M.H."/>
            <person name="Sagot M.F."/>
            <person name="Pereira M."/>
            <person name="Stoco P.H."/>
            <person name="de Mendonca-Neto R.P."/>
            <person name="Teixeira S.M."/>
            <person name="Maciel T.E."/>
            <person name="de Oliveira Mendes T.A."/>
            <person name="Urmenyi T.P."/>
            <person name="de Souza W."/>
            <person name="Schenkman S."/>
            <person name="de Vasconcelos A.T."/>
        </authorList>
    </citation>
    <scope>NUCLEOTIDE SEQUENCE [LARGE SCALE GENOMIC DNA]</scope>
</reference>
<evidence type="ECO:0000313" key="2">
    <source>
        <dbReference type="Proteomes" id="UP000015354"/>
    </source>
</evidence>
<protein>
    <submittedName>
        <fullName evidence="1">Uncharacterized protein</fullName>
    </submittedName>
</protein>
<gene>
    <name evidence="1" type="ORF">STCU_01428</name>
</gene>
<name>S9V0Z6_9TRYP</name>